<accession>A0A1P8KGI6</accession>
<proteinExistence type="predicted"/>
<evidence type="ECO:0000313" key="4">
    <source>
        <dbReference type="EMBL" id="APW48791.1"/>
    </source>
</evidence>
<feature type="domain" description="Zinc-ribbon" evidence="3">
    <location>
        <begin position="578"/>
        <end position="600"/>
    </location>
</feature>
<geneLocation type="plasmid" evidence="4">
    <name>pALWED1.1</name>
</geneLocation>
<feature type="transmembrane region" description="Helical" evidence="2">
    <location>
        <begin position="209"/>
        <end position="230"/>
    </location>
</feature>
<keyword evidence="4" id="KW-0614">Plasmid</keyword>
<feature type="transmembrane region" description="Helical" evidence="2">
    <location>
        <begin position="156"/>
        <end position="173"/>
    </location>
</feature>
<name>A0A1P8KGI6_ACILW</name>
<feature type="transmembrane region" description="Helical" evidence="2">
    <location>
        <begin position="23"/>
        <end position="43"/>
    </location>
</feature>
<keyword evidence="2" id="KW-1133">Transmembrane helix</keyword>
<dbReference type="InterPro" id="IPR026870">
    <property type="entry name" value="Zinc_ribbon_dom"/>
</dbReference>
<sequence length="602" mass="66791">MAYEYNSQDKRFEFPNPYRIENIFKVIGAIVFMLAGLSLIFSAKGLFSNGVFVALPPLIVGLAMFSYGALLLTTGLSNLKFYFGRDQPAGLAQELSIQETGAYPGATDIKEILRQSALIYEEPKGSVNGILYSLFPNLIFSPLFIRNAAEAQFQNAIVFLITLVSALIAYVGASPNTGAWLGIVYNAIILIVLLRPMANPNSGAQEIGLSKVIGLVLVAILGPVLVPILTQHAVAPIWLPSMDKAIFTLIAALIAIAIFFLAVIAQMVKQPPQASAGVVQDSLSMNCQPMQLFDELERHLQKNWESAIPNRIYSRQLPVINSRSKNGAFEGEILEETQPVPINTLRDMTLSSCFKEEKYRWLAILNSFGLLSFIASVVLMTIFAKGLYNGSYLDFSDFTYGFFGVSMWILGKFCFEHGNYLWSRFDFVSKLIWVEAKGSYQLSQMNFGRYLDDSVKSQKEVINVETMTLRVWYAEISTTTFGKYQNRAILSMTACTDDAVVLKEHLADFAKSQSIVVAPTSEVDINRMSSMNQMNSAINKSSPRTHGTHLGLMNNPETHSQDLSDQVPVIIKPKKNMFCVKCGEPLQDNMLFCPQCGTKIES</sequence>
<feature type="transmembrane region" description="Helical" evidence="2">
    <location>
        <begin position="361"/>
        <end position="383"/>
    </location>
</feature>
<feature type="transmembrane region" description="Helical" evidence="2">
    <location>
        <begin position="179"/>
        <end position="197"/>
    </location>
</feature>
<feature type="transmembrane region" description="Helical" evidence="2">
    <location>
        <begin position="50"/>
        <end position="72"/>
    </location>
</feature>
<dbReference type="EMBL" id="KX426227">
    <property type="protein sequence ID" value="APW48791.1"/>
    <property type="molecule type" value="Genomic_DNA"/>
</dbReference>
<evidence type="ECO:0000259" key="3">
    <source>
        <dbReference type="Pfam" id="PF13240"/>
    </source>
</evidence>
<dbReference type="RefSeq" id="WP_005006206.1">
    <property type="nucleotide sequence ID" value="NZ_CP082144.1"/>
</dbReference>
<dbReference type="AlphaFoldDB" id="A0A1P8KGI6"/>
<protein>
    <recommendedName>
        <fullName evidence="3">Zinc-ribbon domain-containing protein</fullName>
    </recommendedName>
</protein>
<keyword evidence="2" id="KW-0472">Membrane</keyword>
<reference evidence="4" key="1">
    <citation type="journal article" date="2016" name="Biomed. Res. Int.">
        <title>Resistance of Permafrost and Modern Acinetobacter lwoffii Strains to Heavy Metals and Arsenic Revealed by Genome Analysis.</title>
        <authorList>
            <person name="Mindlin S."/>
            <person name="Petrenko A."/>
            <person name="Kurakov A."/>
            <person name="Beletsky A."/>
            <person name="Mardanov A."/>
            <person name="Petrova M."/>
        </authorList>
    </citation>
    <scope>NUCLEOTIDE SEQUENCE</scope>
    <source>
        <strain evidence="4">ED23-35</strain>
        <plasmid evidence="4">pALWED1.1</plasmid>
    </source>
</reference>
<dbReference type="Pfam" id="PF13240">
    <property type="entry name" value="Zn_Ribbon_1"/>
    <property type="match status" value="1"/>
</dbReference>
<feature type="transmembrane region" description="Helical" evidence="2">
    <location>
        <begin position="245"/>
        <end position="265"/>
    </location>
</feature>
<evidence type="ECO:0000256" key="2">
    <source>
        <dbReference type="SAM" id="Phobius"/>
    </source>
</evidence>
<organism evidence="4">
    <name type="scientific">Acinetobacter lwoffii</name>
    <dbReference type="NCBI Taxonomy" id="28090"/>
    <lineage>
        <taxon>Bacteria</taxon>
        <taxon>Pseudomonadati</taxon>
        <taxon>Pseudomonadota</taxon>
        <taxon>Gammaproteobacteria</taxon>
        <taxon>Moraxellales</taxon>
        <taxon>Moraxellaceae</taxon>
        <taxon>Acinetobacter</taxon>
    </lineage>
</organism>
<evidence type="ECO:0000256" key="1">
    <source>
        <dbReference type="SAM" id="MobiDB-lite"/>
    </source>
</evidence>
<keyword evidence="2" id="KW-0812">Transmembrane</keyword>
<feature type="region of interest" description="Disordered" evidence="1">
    <location>
        <begin position="537"/>
        <end position="563"/>
    </location>
</feature>
<gene>
    <name evidence="4" type="ORF">BAA96_1p0085</name>
</gene>
<feature type="transmembrane region" description="Helical" evidence="2">
    <location>
        <begin position="398"/>
        <end position="415"/>
    </location>
</feature>